<accession>A0A8X6RR76</accession>
<dbReference type="AlphaFoldDB" id="A0A8X6RR76"/>
<evidence type="ECO:0000313" key="2">
    <source>
        <dbReference type="Proteomes" id="UP000887159"/>
    </source>
</evidence>
<protein>
    <submittedName>
        <fullName evidence="1">Uncharacterized protein</fullName>
    </submittedName>
</protein>
<keyword evidence="2" id="KW-1185">Reference proteome</keyword>
<comment type="caution">
    <text evidence="1">The sequence shown here is derived from an EMBL/GenBank/DDBJ whole genome shotgun (WGS) entry which is preliminary data.</text>
</comment>
<evidence type="ECO:0000313" key="1">
    <source>
        <dbReference type="EMBL" id="GFX95010.1"/>
    </source>
</evidence>
<sequence length="114" mass="13374">MLSSTEYATYDEDMIMYDVEHDELEPNPVDKYVITEYCRNNPDKYLHAVTPTRFRKTRFGSCTPFPPIHSVTHPRRYNAVHETPMHAEYQIINLILKNITPLIKHSVLQNPVNT</sequence>
<name>A0A8X6RR76_TRICX</name>
<proteinExistence type="predicted"/>
<dbReference type="Proteomes" id="UP000887159">
    <property type="component" value="Unassembled WGS sequence"/>
</dbReference>
<organism evidence="1 2">
    <name type="scientific">Trichonephila clavipes</name>
    <name type="common">Golden silk orbweaver</name>
    <name type="synonym">Nephila clavipes</name>
    <dbReference type="NCBI Taxonomy" id="2585209"/>
    <lineage>
        <taxon>Eukaryota</taxon>
        <taxon>Metazoa</taxon>
        <taxon>Ecdysozoa</taxon>
        <taxon>Arthropoda</taxon>
        <taxon>Chelicerata</taxon>
        <taxon>Arachnida</taxon>
        <taxon>Araneae</taxon>
        <taxon>Araneomorphae</taxon>
        <taxon>Entelegynae</taxon>
        <taxon>Araneoidea</taxon>
        <taxon>Nephilidae</taxon>
        <taxon>Trichonephila</taxon>
    </lineage>
</organism>
<reference evidence="1" key="1">
    <citation type="submission" date="2020-08" db="EMBL/GenBank/DDBJ databases">
        <title>Multicomponent nature underlies the extraordinary mechanical properties of spider dragline silk.</title>
        <authorList>
            <person name="Kono N."/>
            <person name="Nakamura H."/>
            <person name="Mori M."/>
            <person name="Yoshida Y."/>
            <person name="Ohtoshi R."/>
            <person name="Malay A.D."/>
            <person name="Moran D.A.P."/>
            <person name="Tomita M."/>
            <person name="Numata K."/>
            <person name="Arakawa K."/>
        </authorList>
    </citation>
    <scope>NUCLEOTIDE SEQUENCE</scope>
</reference>
<gene>
    <name evidence="1" type="ORF">TNCV_3046421</name>
</gene>
<dbReference type="EMBL" id="BMAU01021182">
    <property type="protein sequence ID" value="GFX95010.1"/>
    <property type="molecule type" value="Genomic_DNA"/>
</dbReference>